<dbReference type="Pfam" id="PF12826">
    <property type="entry name" value="HHH_2"/>
    <property type="match status" value="1"/>
</dbReference>
<feature type="domain" description="BRCT" evidence="11">
    <location>
        <begin position="588"/>
        <end position="664"/>
    </location>
</feature>
<dbReference type="Gene3D" id="3.30.470.30">
    <property type="entry name" value="DNA ligase/mRNA capping enzyme"/>
    <property type="match status" value="1"/>
</dbReference>
<comment type="caution">
    <text evidence="10">Lacks conserved residue(s) required for the propagation of feature annotation.</text>
</comment>
<protein>
    <recommendedName>
        <fullName evidence="10">DNA ligase</fullName>
        <ecNumber evidence="10">6.5.1.2</ecNumber>
    </recommendedName>
    <alternativeName>
        <fullName evidence="10">Polydeoxyribonucleotide synthase [NAD(+)]</fullName>
    </alternativeName>
</protein>
<dbReference type="Proteomes" id="UP000295518">
    <property type="component" value="Unassembled WGS sequence"/>
</dbReference>
<feature type="binding site" evidence="10">
    <location>
        <begin position="87"/>
        <end position="88"/>
    </location>
    <ligand>
        <name>NAD(+)</name>
        <dbReference type="ChEBI" id="CHEBI:57540"/>
    </ligand>
</feature>
<dbReference type="PIRSF" id="PIRSF001604">
    <property type="entry name" value="LigA"/>
    <property type="match status" value="1"/>
</dbReference>
<comment type="function">
    <text evidence="10">DNA ligase that catalyzes the formation of phosphodiester linkages between 5'-phosphoryl and 3'-hydroxyl groups in double-stranded DNA using NAD as a coenzyme and as the energy source for the reaction. It is essential for DNA replication and repair of damaged DNA.</text>
</comment>
<dbReference type="GO" id="GO:0006281">
    <property type="term" value="P:DNA repair"/>
    <property type="evidence" value="ECO:0007669"/>
    <property type="project" value="UniProtKB-KW"/>
</dbReference>
<dbReference type="Pfam" id="PF00533">
    <property type="entry name" value="BRCT"/>
    <property type="match status" value="1"/>
</dbReference>
<keyword evidence="3 10" id="KW-0479">Metal-binding</keyword>
<evidence type="ECO:0000256" key="6">
    <source>
        <dbReference type="ARBA" id="ARBA00022842"/>
    </source>
</evidence>
<dbReference type="InterPro" id="IPR010994">
    <property type="entry name" value="RuvA_2-like"/>
</dbReference>
<comment type="catalytic activity">
    <reaction evidence="9 10">
        <text>NAD(+) + (deoxyribonucleotide)n-3'-hydroxyl + 5'-phospho-(deoxyribonucleotide)m = (deoxyribonucleotide)n+m + AMP + beta-nicotinamide D-nucleotide.</text>
        <dbReference type="EC" id="6.5.1.2"/>
    </reaction>
</comment>
<feature type="binding site" evidence="10">
    <location>
        <position position="401"/>
    </location>
    <ligand>
        <name>Zn(2+)</name>
        <dbReference type="ChEBI" id="CHEBI:29105"/>
    </ligand>
</feature>
<proteinExistence type="inferred from homology"/>
<dbReference type="InterPro" id="IPR012340">
    <property type="entry name" value="NA-bd_OB-fold"/>
</dbReference>
<dbReference type="Pfam" id="PF03120">
    <property type="entry name" value="OB_DNA_ligase"/>
    <property type="match status" value="1"/>
</dbReference>
<dbReference type="EMBL" id="SNWN01000009">
    <property type="protein sequence ID" value="TDO21139.1"/>
    <property type="molecule type" value="Genomic_DNA"/>
</dbReference>
<feature type="binding site" evidence="10">
    <location>
        <position position="309"/>
    </location>
    <ligand>
        <name>NAD(+)</name>
        <dbReference type="ChEBI" id="CHEBI:57540"/>
    </ligand>
</feature>
<dbReference type="SUPFAM" id="SSF56091">
    <property type="entry name" value="DNA ligase/mRNA capping enzyme, catalytic domain"/>
    <property type="match status" value="1"/>
</dbReference>
<comment type="similarity">
    <text evidence="10">Belongs to the NAD-dependent DNA ligase family. LigA subfamily.</text>
</comment>
<evidence type="ECO:0000256" key="4">
    <source>
        <dbReference type="ARBA" id="ARBA00022763"/>
    </source>
</evidence>
<dbReference type="AlphaFoldDB" id="A0A4V3C386"/>
<keyword evidence="10" id="KW-0464">Manganese</keyword>
<dbReference type="GO" id="GO:0046872">
    <property type="term" value="F:metal ion binding"/>
    <property type="evidence" value="ECO:0007669"/>
    <property type="project" value="UniProtKB-KW"/>
</dbReference>
<evidence type="ECO:0000256" key="2">
    <source>
        <dbReference type="ARBA" id="ARBA00022705"/>
    </source>
</evidence>
<dbReference type="NCBIfam" id="NF005932">
    <property type="entry name" value="PRK07956.1"/>
    <property type="match status" value="1"/>
</dbReference>
<keyword evidence="7 10" id="KW-0520">NAD</keyword>
<dbReference type="InterPro" id="IPR013839">
    <property type="entry name" value="DNAligase_adenylation"/>
</dbReference>
<dbReference type="InterPro" id="IPR004150">
    <property type="entry name" value="NAD_DNA_ligase_OB"/>
</dbReference>
<gene>
    <name evidence="10" type="primary">ligA</name>
    <name evidence="12" type="ORF">EI74_0159</name>
</gene>
<dbReference type="SUPFAM" id="SSF47781">
    <property type="entry name" value="RuvA domain 2-like"/>
    <property type="match status" value="1"/>
</dbReference>
<comment type="cofactor">
    <cofactor evidence="10">
        <name>Mg(2+)</name>
        <dbReference type="ChEBI" id="CHEBI:18420"/>
    </cofactor>
    <cofactor evidence="10">
        <name>Mn(2+)</name>
        <dbReference type="ChEBI" id="CHEBI:29035"/>
    </cofactor>
</comment>
<dbReference type="CDD" id="cd00114">
    <property type="entry name" value="LIGANc"/>
    <property type="match status" value="1"/>
</dbReference>
<feature type="binding site" evidence="10">
    <location>
        <position position="173"/>
    </location>
    <ligand>
        <name>NAD(+)</name>
        <dbReference type="ChEBI" id="CHEBI:57540"/>
    </ligand>
</feature>
<organism evidence="12 13">
    <name type="scientific">Mycoplasma testudineum</name>
    <dbReference type="NCBI Taxonomy" id="244584"/>
    <lineage>
        <taxon>Bacteria</taxon>
        <taxon>Bacillati</taxon>
        <taxon>Mycoplasmatota</taxon>
        <taxon>Mollicutes</taxon>
        <taxon>Mycoplasmataceae</taxon>
        <taxon>Mycoplasma</taxon>
    </lineage>
</organism>
<evidence type="ECO:0000256" key="8">
    <source>
        <dbReference type="ARBA" id="ARBA00023204"/>
    </source>
</evidence>
<keyword evidence="4 10" id="KW-0227">DNA damage</keyword>
<evidence type="ECO:0000256" key="5">
    <source>
        <dbReference type="ARBA" id="ARBA00022833"/>
    </source>
</evidence>
<reference evidence="12 13" key="1">
    <citation type="submission" date="2019-03" db="EMBL/GenBank/DDBJ databases">
        <title>Genomic Encyclopedia of Archaeal and Bacterial Type Strains, Phase II (KMG-II): from individual species to whole genera.</title>
        <authorList>
            <person name="Goeker M."/>
        </authorList>
    </citation>
    <scope>NUCLEOTIDE SEQUENCE [LARGE SCALE GENOMIC DNA]</scope>
    <source>
        <strain evidence="12 13">ATCC 700618</strain>
    </source>
</reference>
<dbReference type="SMART" id="SM00532">
    <property type="entry name" value="LIGANc"/>
    <property type="match status" value="1"/>
</dbReference>
<evidence type="ECO:0000256" key="3">
    <source>
        <dbReference type="ARBA" id="ARBA00022723"/>
    </source>
</evidence>
<keyword evidence="13" id="KW-1185">Reference proteome</keyword>
<feature type="binding site" evidence="10">
    <location>
        <position position="424"/>
    </location>
    <ligand>
        <name>Zn(2+)</name>
        <dbReference type="ChEBI" id="CHEBI:29105"/>
    </ligand>
</feature>
<feature type="binding site" evidence="10">
    <location>
        <position position="419"/>
    </location>
    <ligand>
        <name>Zn(2+)</name>
        <dbReference type="ChEBI" id="CHEBI:29105"/>
    </ligand>
</feature>
<keyword evidence="8 10" id="KW-0234">DNA repair</keyword>
<dbReference type="InterPro" id="IPR036420">
    <property type="entry name" value="BRCT_dom_sf"/>
</dbReference>
<name>A0A4V3C386_9MOLU</name>
<keyword evidence="5 10" id="KW-0862">Zinc</keyword>
<dbReference type="HAMAP" id="MF_01588">
    <property type="entry name" value="DNA_ligase_A"/>
    <property type="match status" value="1"/>
</dbReference>
<dbReference type="GO" id="GO:0006260">
    <property type="term" value="P:DNA replication"/>
    <property type="evidence" value="ECO:0007669"/>
    <property type="project" value="UniProtKB-KW"/>
</dbReference>
<sequence length="664" mass="75295">MESTEKIKIKIKKINDDILKWDHHYFNLEQSLVSDSEYDYNLWELFKLKEKYPELFADLKDDATLRVGSKVLENSFKKVAHLTNMGSLNKAHNWNHVEDFLNKVEKITNDFKIVVQDKIDGLSISLHYKNGFLVSALTRGDGKIGEDVTSNVRWIDTIPQQINYKNDIEFRGEIYMPISSFNSLNEQSGYIFANPRNAASGTLRQKDSRLSKERKLAAFIYEVVSPEKHNLATYTDAIEFIQNLKFKTTTINIFNNNEKQSLKNFIENYDRNSVGDFQIDGLVLKVNDFSIYSDLGSTSKFSHSAIAYKFDAIVATTKLIDIFPSVGRTGIITYNAKLNPVALNGTIVSAATLHNYEYIKELNLNIGDEVNVIKAGEIIPKVIGLTNKKENIDIFQKSKLCPSCNFSLVEFDSLVDQFCTNKNCPEQLLQKFVYFVSKGGMNIVSLGQKRLEFLIKNKFIENFSDLYLLEKRANELIEFEGWGEKSIGVILEQITKSKSIGAEKVLAALGIKNFGVVGAKTLVEELVKKGISSFSELSNFDFNSLESINNFGPVMIESLQTFFSDDQTKELLLFLDSNNFVFYIHQNLRSMKFDKLSFVFTGTLSKSRSEYSNLVNQNGGKILTSLSKNTSYLVLGENPGSKLEKAKSLGIKIITEDEFNKLIE</sequence>
<dbReference type="InterPro" id="IPR018239">
    <property type="entry name" value="DNA_ligase_AS"/>
</dbReference>
<evidence type="ECO:0000256" key="9">
    <source>
        <dbReference type="ARBA" id="ARBA00034005"/>
    </source>
</evidence>
<feature type="binding site" evidence="10">
    <location>
        <position position="139"/>
    </location>
    <ligand>
        <name>NAD(+)</name>
        <dbReference type="ChEBI" id="CHEBI:57540"/>
    </ligand>
</feature>
<accession>A0A4V3C386</accession>
<evidence type="ECO:0000259" key="11">
    <source>
        <dbReference type="PROSITE" id="PS50172"/>
    </source>
</evidence>
<dbReference type="Gene3D" id="1.10.150.20">
    <property type="entry name" value="5' to 3' exonuclease, C-terminal subdomain"/>
    <property type="match status" value="2"/>
</dbReference>
<dbReference type="PROSITE" id="PS50172">
    <property type="entry name" value="BRCT"/>
    <property type="match status" value="1"/>
</dbReference>
<dbReference type="Gene3D" id="1.10.287.610">
    <property type="entry name" value="Helix hairpin bin"/>
    <property type="match status" value="1"/>
</dbReference>
<evidence type="ECO:0000256" key="10">
    <source>
        <dbReference type="HAMAP-Rule" id="MF_01588"/>
    </source>
</evidence>
<feature type="binding site" evidence="10">
    <location>
        <position position="404"/>
    </location>
    <ligand>
        <name>Zn(2+)</name>
        <dbReference type="ChEBI" id="CHEBI:29105"/>
    </ligand>
</feature>
<dbReference type="Pfam" id="PF01653">
    <property type="entry name" value="DNA_ligase_aden"/>
    <property type="match status" value="1"/>
</dbReference>
<comment type="caution">
    <text evidence="12">The sequence shown here is derived from an EMBL/GenBank/DDBJ whole genome shotgun (WGS) entry which is preliminary data.</text>
</comment>
<dbReference type="InterPro" id="IPR013840">
    <property type="entry name" value="DNAligase_N"/>
</dbReference>
<keyword evidence="2 10" id="KW-0235">DNA replication</keyword>
<feature type="active site" description="N6-AMP-lysine intermediate" evidence="10">
    <location>
        <position position="118"/>
    </location>
</feature>
<feature type="binding site" evidence="10">
    <location>
        <begin position="35"/>
        <end position="39"/>
    </location>
    <ligand>
        <name>NAD(+)</name>
        <dbReference type="ChEBI" id="CHEBI:57540"/>
    </ligand>
</feature>
<evidence type="ECO:0000313" key="13">
    <source>
        <dbReference type="Proteomes" id="UP000295518"/>
    </source>
</evidence>
<evidence type="ECO:0000256" key="1">
    <source>
        <dbReference type="ARBA" id="ARBA00022598"/>
    </source>
</evidence>
<dbReference type="Gene3D" id="3.40.50.10190">
    <property type="entry name" value="BRCT domain"/>
    <property type="match status" value="1"/>
</dbReference>
<dbReference type="PROSITE" id="PS01055">
    <property type="entry name" value="DNA_LIGASE_N1"/>
    <property type="match status" value="1"/>
</dbReference>
<keyword evidence="1 10" id="KW-0436">Ligase</keyword>
<dbReference type="SMART" id="SM00292">
    <property type="entry name" value="BRCT"/>
    <property type="match status" value="1"/>
</dbReference>
<dbReference type="NCBIfam" id="TIGR00575">
    <property type="entry name" value="dnlj"/>
    <property type="match status" value="1"/>
</dbReference>
<dbReference type="SUPFAM" id="SSF50249">
    <property type="entry name" value="Nucleic acid-binding proteins"/>
    <property type="match status" value="1"/>
</dbReference>
<dbReference type="CDD" id="cd17748">
    <property type="entry name" value="BRCT_DNA_ligase_like"/>
    <property type="match status" value="1"/>
</dbReference>
<dbReference type="SUPFAM" id="SSF52113">
    <property type="entry name" value="BRCT domain"/>
    <property type="match status" value="1"/>
</dbReference>
<dbReference type="Gene3D" id="2.40.50.140">
    <property type="entry name" value="Nucleic acid-binding proteins"/>
    <property type="match status" value="1"/>
</dbReference>
<dbReference type="InterPro" id="IPR041663">
    <property type="entry name" value="DisA/LigA_HHH"/>
</dbReference>
<dbReference type="RefSeq" id="WP_094254350.1">
    <property type="nucleotide sequence ID" value="NZ_NNCE01000001.1"/>
</dbReference>
<dbReference type="GO" id="GO:0003911">
    <property type="term" value="F:DNA ligase (NAD+) activity"/>
    <property type="evidence" value="ECO:0007669"/>
    <property type="project" value="UniProtKB-UniRule"/>
</dbReference>
<evidence type="ECO:0000313" key="12">
    <source>
        <dbReference type="EMBL" id="TDO21139.1"/>
    </source>
</evidence>
<dbReference type="EC" id="6.5.1.2" evidence="10"/>
<dbReference type="InterPro" id="IPR001357">
    <property type="entry name" value="BRCT_dom"/>
</dbReference>
<feature type="binding site" evidence="10">
    <location>
        <position position="285"/>
    </location>
    <ligand>
        <name>NAD(+)</name>
        <dbReference type="ChEBI" id="CHEBI:57540"/>
    </ligand>
</feature>
<dbReference type="InterPro" id="IPR001679">
    <property type="entry name" value="DNA_ligase"/>
</dbReference>
<evidence type="ECO:0000256" key="7">
    <source>
        <dbReference type="ARBA" id="ARBA00023027"/>
    </source>
</evidence>
<keyword evidence="6 10" id="KW-0460">Magnesium</keyword>